<dbReference type="InterPro" id="IPR052159">
    <property type="entry name" value="Competence_DNA_uptake"/>
</dbReference>
<reference evidence="2" key="1">
    <citation type="submission" date="2020-10" db="EMBL/GenBank/DDBJ databases">
        <authorList>
            <person name="Gilroy R."/>
        </authorList>
    </citation>
    <scope>NUCLEOTIDE SEQUENCE</scope>
    <source>
        <strain evidence="2">ChiSjej1B19-7085</strain>
    </source>
</reference>
<gene>
    <name evidence="2" type="ORF">IAA54_01995</name>
</gene>
<proteinExistence type="predicted"/>
<dbReference type="Gene3D" id="3.60.15.10">
    <property type="entry name" value="Ribonuclease Z/Hydroxyacylglutathione hydrolase-like"/>
    <property type="match status" value="1"/>
</dbReference>
<dbReference type="SMART" id="SM00849">
    <property type="entry name" value="Lactamase_B"/>
    <property type="match status" value="1"/>
</dbReference>
<evidence type="ECO:0000313" key="3">
    <source>
        <dbReference type="Proteomes" id="UP000886785"/>
    </source>
</evidence>
<dbReference type="InterPro" id="IPR035681">
    <property type="entry name" value="ComA-like_MBL"/>
</dbReference>
<feature type="domain" description="Metallo-beta-lactamase" evidence="1">
    <location>
        <begin position="68"/>
        <end position="267"/>
    </location>
</feature>
<protein>
    <submittedName>
        <fullName evidence="2">MBL fold metallo-hydrolase</fullName>
    </submittedName>
</protein>
<dbReference type="EMBL" id="DVHF01000025">
    <property type="protein sequence ID" value="HIR56412.1"/>
    <property type="molecule type" value="Genomic_DNA"/>
</dbReference>
<dbReference type="SUPFAM" id="SSF56281">
    <property type="entry name" value="Metallo-hydrolase/oxidoreductase"/>
    <property type="match status" value="1"/>
</dbReference>
<reference evidence="2" key="2">
    <citation type="journal article" date="2021" name="PeerJ">
        <title>Extensive microbial diversity within the chicken gut microbiome revealed by metagenomics and culture.</title>
        <authorList>
            <person name="Gilroy R."/>
            <person name="Ravi A."/>
            <person name="Getino M."/>
            <person name="Pursley I."/>
            <person name="Horton D.L."/>
            <person name="Alikhan N.F."/>
            <person name="Baker D."/>
            <person name="Gharbi K."/>
            <person name="Hall N."/>
            <person name="Watson M."/>
            <person name="Adriaenssens E.M."/>
            <person name="Foster-Nyarko E."/>
            <person name="Jarju S."/>
            <person name="Secka A."/>
            <person name="Antonio M."/>
            <person name="Oren A."/>
            <person name="Chaudhuri R.R."/>
            <person name="La Ragione R."/>
            <person name="Hildebrand F."/>
            <person name="Pallen M.J."/>
        </authorList>
    </citation>
    <scope>NUCLEOTIDE SEQUENCE</scope>
    <source>
        <strain evidence="2">ChiSjej1B19-7085</strain>
    </source>
</reference>
<dbReference type="CDD" id="cd07731">
    <property type="entry name" value="ComA-like_MBL-fold"/>
    <property type="match status" value="1"/>
</dbReference>
<name>A0A9D1DP10_9FIRM</name>
<dbReference type="Proteomes" id="UP000886785">
    <property type="component" value="Unassembled WGS sequence"/>
</dbReference>
<evidence type="ECO:0000259" key="1">
    <source>
        <dbReference type="SMART" id="SM00849"/>
    </source>
</evidence>
<dbReference type="PANTHER" id="PTHR30619:SF1">
    <property type="entry name" value="RECOMBINATION PROTEIN 2"/>
    <property type="match status" value="1"/>
</dbReference>
<evidence type="ECO:0000313" key="2">
    <source>
        <dbReference type="EMBL" id="HIR56412.1"/>
    </source>
</evidence>
<organism evidence="2 3">
    <name type="scientific">Candidatus Gallacutalibacter pullicola</name>
    <dbReference type="NCBI Taxonomy" id="2840830"/>
    <lineage>
        <taxon>Bacteria</taxon>
        <taxon>Bacillati</taxon>
        <taxon>Bacillota</taxon>
        <taxon>Clostridia</taxon>
        <taxon>Eubacteriales</taxon>
        <taxon>Candidatus Gallacutalibacter</taxon>
    </lineage>
</organism>
<dbReference type="InterPro" id="IPR036866">
    <property type="entry name" value="RibonucZ/Hydroxyglut_hydro"/>
</dbReference>
<dbReference type="Pfam" id="PF00753">
    <property type="entry name" value="Lactamase_B"/>
    <property type="match status" value="1"/>
</dbReference>
<dbReference type="AlphaFoldDB" id="A0A9D1DP10"/>
<accession>A0A9D1DP10</accession>
<dbReference type="PANTHER" id="PTHR30619">
    <property type="entry name" value="DNA INTERNALIZATION/COMPETENCE PROTEIN COMEC/REC2"/>
    <property type="match status" value="1"/>
</dbReference>
<dbReference type="InterPro" id="IPR001279">
    <property type="entry name" value="Metallo-B-lactamas"/>
</dbReference>
<comment type="caution">
    <text evidence="2">The sequence shown here is derived from an EMBL/GenBank/DDBJ whole genome shotgun (WGS) entry which is preliminary data.</text>
</comment>
<sequence>MRKRPRSRRPWYVIAIALVLAFLGWYAGGDFRLEDLIAQDLPDSSAQQAAAPLQAEGETLVYYLDVGQGDSELIQLSNGKNILIDAGTRSTAEELVSYLQNLGVQKIDYLIATHPHEDHIGGMTDVVQNFDIGSIYMPKIADSQIPTTKVYENLLTAIDEKGLSITAAQAGSVIFEEAGARMEILAPNSQEYGDLNSYSIVTKLTVGEKAFLFTGDAEADSEEEMLDLGYSVDADVLKLGHHGSSTSNSMAFLEAVSPQAAIVSCGAGNDYGHPHQEVMDRLAQLNVTVYRTDTQGTVLARCDGSSITFETDLPSVGGEQ</sequence>